<accession>A0ABQ4S1N6</accession>
<dbReference type="SUPFAM" id="SSF142906">
    <property type="entry name" value="YjbR-like"/>
    <property type="match status" value="1"/>
</dbReference>
<evidence type="ECO:0000313" key="2">
    <source>
        <dbReference type="EMBL" id="GJD96781.1"/>
    </source>
</evidence>
<keyword evidence="3" id="KW-1185">Reference proteome</keyword>
<dbReference type="Proteomes" id="UP001055125">
    <property type="component" value="Unassembled WGS sequence"/>
</dbReference>
<gene>
    <name evidence="2" type="ORF">OCOJLMKI_4006</name>
</gene>
<name>A0ABQ4S1N6_9HYPH</name>
<dbReference type="Gene3D" id="3.90.1150.30">
    <property type="match status" value="1"/>
</dbReference>
<dbReference type="InterPro" id="IPR058532">
    <property type="entry name" value="YjbR/MT2646/Rv2570-like"/>
</dbReference>
<evidence type="ECO:0000313" key="3">
    <source>
        <dbReference type="Proteomes" id="UP001055125"/>
    </source>
</evidence>
<dbReference type="Pfam" id="PF04237">
    <property type="entry name" value="YjbR"/>
    <property type="match status" value="1"/>
</dbReference>
<evidence type="ECO:0008006" key="4">
    <source>
        <dbReference type="Google" id="ProtNLM"/>
    </source>
</evidence>
<evidence type="ECO:0000256" key="1">
    <source>
        <dbReference type="SAM" id="MobiDB-lite"/>
    </source>
</evidence>
<dbReference type="RefSeq" id="WP_238245873.1">
    <property type="nucleotide sequence ID" value="NZ_BPQP01000069.1"/>
</dbReference>
<dbReference type="InterPro" id="IPR038056">
    <property type="entry name" value="YjbR-like_sf"/>
</dbReference>
<protein>
    <recommendedName>
        <fullName evidence="4">MmcQ-like protein</fullName>
    </recommendedName>
</protein>
<proteinExistence type="predicted"/>
<feature type="region of interest" description="Disordered" evidence="1">
    <location>
        <begin position="107"/>
        <end position="127"/>
    </location>
</feature>
<reference evidence="2" key="2">
    <citation type="submission" date="2021-08" db="EMBL/GenBank/DDBJ databases">
        <authorList>
            <person name="Tani A."/>
            <person name="Ola A."/>
            <person name="Ogura Y."/>
            <person name="Katsura K."/>
            <person name="Hayashi T."/>
        </authorList>
    </citation>
    <scope>NUCLEOTIDE SEQUENCE</scope>
    <source>
        <strain evidence="2">DSM 19015</strain>
    </source>
</reference>
<sequence>MRIEDVRGLALMLPEAVEGAHMGNPDFRVGGRIFATLWVEEERVVLKLTPAHQAMLVEAQPDLFAPIAGAWGRRGWTNLDLPECDEEILRGALLAAWRNTAPARVVSTYEPRRSAGSNDPQESDREM</sequence>
<comment type="caution">
    <text evidence="2">The sequence shown here is derived from an EMBL/GenBank/DDBJ whole genome shotgun (WGS) entry which is preliminary data.</text>
</comment>
<reference evidence="2" key="1">
    <citation type="journal article" date="2021" name="Front. Microbiol.">
        <title>Comprehensive Comparative Genomics and Phenotyping of Methylobacterium Species.</title>
        <authorList>
            <person name="Alessa O."/>
            <person name="Ogura Y."/>
            <person name="Fujitani Y."/>
            <person name="Takami H."/>
            <person name="Hayashi T."/>
            <person name="Sahin N."/>
            <person name="Tani A."/>
        </authorList>
    </citation>
    <scope>NUCLEOTIDE SEQUENCE</scope>
    <source>
        <strain evidence="2">DSM 19015</strain>
    </source>
</reference>
<organism evidence="2 3">
    <name type="scientific">Methylobacterium iners</name>
    <dbReference type="NCBI Taxonomy" id="418707"/>
    <lineage>
        <taxon>Bacteria</taxon>
        <taxon>Pseudomonadati</taxon>
        <taxon>Pseudomonadota</taxon>
        <taxon>Alphaproteobacteria</taxon>
        <taxon>Hyphomicrobiales</taxon>
        <taxon>Methylobacteriaceae</taxon>
        <taxon>Methylobacterium</taxon>
    </lineage>
</organism>
<dbReference type="EMBL" id="BPQP01000069">
    <property type="protein sequence ID" value="GJD96781.1"/>
    <property type="molecule type" value="Genomic_DNA"/>
</dbReference>